<reference evidence="8 9" key="1">
    <citation type="submission" date="2022-01" db="EMBL/GenBank/DDBJ databases">
        <title>A high-quality chromosome-level genome assembly of rohu carp, Labeo rohita.</title>
        <authorList>
            <person name="Arick M.A. II"/>
            <person name="Hsu C.-Y."/>
            <person name="Magbanua Z."/>
            <person name="Pechanova O."/>
            <person name="Grover C."/>
            <person name="Miller E."/>
            <person name="Thrash A."/>
            <person name="Ezzel L."/>
            <person name="Alam S."/>
            <person name="Benzie J."/>
            <person name="Hamilton M."/>
            <person name="Karsi A."/>
            <person name="Lawrence M.L."/>
            <person name="Peterson D.G."/>
        </authorList>
    </citation>
    <scope>NUCLEOTIDE SEQUENCE [LARGE SCALE GENOMIC DNA]</scope>
    <source>
        <strain evidence="9">BAU-BD-2019</strain>
        <tissue evidence="8">Blood</tissue>
    </source>
</reference>
<keyword evidence="3" id="KW-1133">Transmembrane helix</keyword>
<dbReference type="InterPro" id="IPR019356">
    <property type="entry name" value="Menorin_dom"/>
</dbReference>
<evidence type="ECO:0000256" key="6">
    <source>
        <dbReference type="ARBA" id="ARBA00044953"/>
    </source>
</evidence>
<gene>
    <name evidence="8" type="ORF">H4Q32_003890</name>
</gene>
<feature type="domain" description="Menorin-like" evidence="7">
    <location>
        <begin position="282"/>
        <end position="510"/>
    </location>
</feature>
<evidence type="ECO:0000256" key="4">
    <source>
        <dbReference type="ARBA" id="ARBA00023136"/>
    </source>
</evidence>
<dbReference type="Pfam" id="PF10223">
    <property type="entry name" value="Menorin_N"/>
    <property type="match status" value="2"/>
</dbReference>
<evidence type="ECO:0000313" key="8">
    <source>
        <dbReference type="EMBL" id="KAI2667418.1"/>
    </source>
</evidence>
<dbReference type="PANTHER" id="PTHR21184:SF4">
    <property type="entry name" value="PROTEIN FAM151A"/>
    <property type="match status" value="1"/>
</dbReference>
<evidence type="ECO:0000256" key="3">
    <source>
        <dbReference type="ARBA" id="ARBA00022989"/>
    </source>
</evidence>
<evidence type="ECO:0000259" key="7">
    <source>
        <dbReference type="Pfam" id="PF10223"/>
    </source>
</evidence>
<comment type="caution">
    <text evidence="8">The sequence shown here is derived from an EMBL/GenBank/DDBJ whole genome shotgun (WGS) entry which is preliminary data.</text>
</comment>
<comment type="subcellular location">
    <subcellularLocation>
        <location evidence="1">Membrane</location>
        <topology evidence="1">Single-pass membrane protein</topology>
    </subcellularLocation>
</comment>
<evidence type="ECO:0000313" key="9">
    <source>
        <dbReference type="Proteomes" id="UP000830375"/>
    </source>
</evidence>
<feature type="domain" description="Menorin-like" evidence="7">
    <location>
        <begin position="57"/>
        <end position="243"/>
    </location>
</feature>
<organism evidence="8 9">
    <name type="scientific">Labeo rohita</name>
    <name type="common">Indian major carp</name>
    <name type="synonym">Cyprinus rohita</name>
    <dbReference type="NCBI Taxonomy" id="84645"/>
    <lineage>
        <taxon>Eukaryota</taxon>
        <taxon>Metazoa</taxon>
        <taxon>Chordata</taxon>
        <taxon>Craniata</taxon>
        <taxon>Vertebrata</taxon>
        <taxon>Euteleostomi</taxon>
        <taxon>Actinopterygii</taxon>
        <taxon>Neopterygii</taxon>
        <taxon>Teleostei</taxon>
        <taxon>Ostariophysi</taxon>
        <taxon>Cypriniformes</taxon>
        <taxon>Cyprinidae</taxon>
        <taxon>Labeoninae</taxon>
        <taxon>Labeonini</taxon>
        <taxon>Labeo</taxon>
    </lineage>
</organism>
<evidence type="ECO:0000256" key="2">
    <source>
        <dbReference type="ARBA" id="ARBA00022692"/>
    </source>
</evidence>
<dbReference type="PANTHER" id="PTHR21184">
    <property type="entry name" value="MENORIN (DENDRITIC BRANCHING PROTEIN)"/>
    <property type="match status" value="1"/>
</dbReference>
<keyword evidence="4" id="KW-0472">Membrane</keyword>
<dbReference type="Proteomes" id="UP000830375">
    <property type="component" value="Unassembled WGS sequence"/>
</dbReference>
<name>A0ABQ8MX45_LABRO</name>
<sequence length="521" mass="58982">MLCVGIGLIALLLIITLTSVFVITKSDASFDMDIEPFPSDGDMLDFLIQIGEIQEKDGLYATWYHAANNKSEMNKALNSDVMILEADINVQGYNTANETNIPIMAHPPDIYSDNTLEEWMDAVLKSKKGIKLDFKSISAMEPSLDLLRVKNQTGINRPVWINADILPGPNVPNFWPVINSSEFFELIQLKFPDVTISPGWKVLYLSIFPNITYTRSMVEQMYSIVRHLPQKITFPVHALMAKNGDNSNPLRIYYDIYEPVLSQFKEAASGDIIDYFRPVNSDGLNIQWDTVTNKDYLLYLLEDSPGGMLVIPVISSVGQPNIPVIQGSQPELPLQDCLELILASKKSWGIYLRIKSHSQLSLTLELLRQAYDRDLLHHPTWINMDIAHGAFYIQDYVTGEEFLRTIDQIFPYVTLAPGWPKEVLDEGYKPKLVEDMVQLFQGAWQDVSLQLQAEALDRSVTGCRSLIHAQSRFSLTLEHRTEDTGLNTGTASLMAIRAVSRQRNFYNMPNIYKEHIANLSV</sequence>
<evidence type="ECO:0000256" key="5">
    <source>
        <dbReference type="ARBA" id="ARBA00044104"/>
    </source>
</evidence>
<evidence type="ECO:0000256" key="1">
    <source>
        <dbReference type="ARBA" id="ARBA00004167"/>
    </source>
</evidence>
<comment type="similarity">
    <text evidence="6">Belongs to the menorin family.</text>
</comment>
<protein>
    <recommendedName>
        <fullName evidence="5">Protein FAM151A</fullName>
    </recommendedName>
</protein>
<dbReference type="EMBL" id="JACTAM010000002">
    <property type="protein sequence ID" value="KAI2667418.1"/>
    <property type="molecule type" value="Genomic_DNA"/>
</dbReference>
<accession>A0ABQ8MX45</accession>
<proteinExistence type="inferred from homology"/>
<keyword evidence="9" id="KW-1185">Reference proteome</keyword>
<keyword evidence="2" id="KW-0812">Transmembrane</keyword>